<name>A0ABS8NMF5_9BACT</name>
<dbReference type="SUPFAM" id="SSF50974">
    <property type="entry name" value="Nitrous oxide reductase, N-terminal domain"/>
    <property type="match status" value="1"/>
</dbReference>
<comment type="similarity">
    <text evidence="1">Belongs to the cycloisomerase 2 family.</text>
</comment>
<evidence type="ECO:0000256" key="2">
    <source>
        <dbReference type="ARBA" id="ARBA00022526"/>
    </source>
</evidence>
<accession>A0ABS8NMF5</accession>
<evidence type="ECO:0000313" key="4">
    <source>
        <dbReference type="EMBL" id="MCC9644559.1"/>
    </source>
</evidence>
<feature type="signal peptide" evidence="3">
    <location>
        <begin position="1"/>
        <end position="34"/>
    </location>
</feature>
<evidence type="ECO:0000256" key="1">
    <source>
        <dbReference type="ARBA" id="ARBA00005564"/>
    </source>
</evidence>
<keyword evidence="5" id="KW-1185">Reference proteome</keyword>
<dbReference type="PANTHER" id="PTHR30344:SF1">
    <property type="entry name" value="6-PHOSPHOGLUCONOLACTONASE"/>
    <property type="match status" value="1"/>
</dbReference>
<dbReference type="EMBL" id="JAJKFW010000057">
    <property type="protein sequence ID" value="MCC9644559.1"/>
    <property type="molecule type" value="Genomic_DNA"/>
</dbReference>
<evidence type="ECO:0000313" key="5">
    <source>
        <dbReference type="Proteomes" id="UP001430306"/>
    </source>
</evidence>
<keyword evidence="2" id="KW-0313">Glucose metabolism</keyword>
<dbReference type="InterPro" id="IPR019405">
    <property type="entry name" value="Lactonase_7-beta_prop"/>
</dbReference>
<dbReference type="InterPro" id="IPR011045">
    <property type="entry name" value="N2O_reductase_N"/>
</dbReference>
<dbReference type="Gene3D" id="2.130.10.10">
    <property type="entry name" value="YVTN repeat-like/Quinoprotein amine dehydrogenase"/>
    <property type="match status" value="1"/>
</dbReference>
<reference evidence="4" key="1">
    <citation type="submission" date="2021-11" db="EMBL/GenBank/DDBJ databases">
        <title>Genome sequence.</title>
        <authorList>
            <person name="Sun Q."/>
        </authorList>
    </citation>
    <scope>NUCLEOTIDE SEQUENCE</scope>
    <source>
        <strain evidence="4">JC740</strain>
    </source>
</reference>
<organism evidence="4 5">
    <name type="scientific">Rhodopirellula halodulae</name>
    <dbReference type="NCBI Taxonomy" id="2894198"/>
    <lineage>
        <taxon>Bacteria</taxon>
        <taxon>Pseudomonadati</taxon>
        <taxon>Planctomycetota</taxon>
        <taxon>Planctomycetia</taxon>
        <taxon>Pirellulales</taxon>
        <taxon>Pirellulaceae</taxon>
        <taxon>Rhodopirellula</taxon>
    </lineage>
</organism>
<keyword evidence="3" id="KW-0732">Signal</keyword>
<proteinExistence type="inferred from homology"/>
<dbReference type="Proteomes" id="UP001430306">
    <property type="component" value="Unassembled WGS sequence"/>
</dbReference>
<evidence type="ECO:0000256" key="3">
    <source>
        <dbReference type="SAM" id="SignalP"/>
    </source>
</evidence>
<dbReference type="RefSeq" id="WP_230276279.1">
    <property type="nucleotide sequence ID" value="NZ_JAJKFW010000057.1"/>
</dbReference>
<keyword evidence="2" id="KW-0119">Carbohydrate metabolism</keyword>
<gene>
    <name evidence="4" type="ORF">LOC71_19980</name>
</gene>
<sequence>MTRPHSALISPRVRSQTIIAAILAFLSISSTTYANDENDSVIHHLFVPSATNSSVDHIELIAEGDQLHLKESAQLPLPFAPKSLAWNDRRSQMIATTGGDDSSMAATIQWDTTLGLQLIQTKRLDQPSGYTSFDRTGRFFLTANYRTGIIASYRLGTDGQLETLASIVHTPTREAHCVHTTPDNRFTYVPCVKTNNALYQYSFDADTGRLTPIQPINANPPALFGPRHCVYHPTLPIAYFSNEQQLGVSVYEYDQAGKLHDRQHATTRPRRSPYVKGERGLHASDLTLTRDAKFLFVAVRDFVSDEDSIYTFAVQPDGRLRLASSELVGDIPWKLNLTPDDRWLLVSETGDQQLAAYRIGRDGQLTPAATLEWQHAPRDMIVPTLPSVSGHQASQ</sequence>
<dbReference type="InterPro" id="IPR050282">
    <property type="entry name" value="Cycloisomerase_2"/>
</dbReference>
<dbReference type="Pfam" id="PF10282">
    <property type="entry name" value="Lactonase"/>
    <property type="match status" value="1"/>
</dbReference>
<feature type="chain" id="PRO_5046623327" evidence="3">
    <location>
        <begin position="35"/>
        <end position="395"/>
    </location>
</feature>
<protein>
    <submittedName>
        <fullName evidence="4">Lactonase family protein</fullName>
    </submittedName>
</protein>
<comment type="caution">
    <text evidence="4">The sequence shown here is derived from an EMBL/GenBank/DDBJ whole genome shotgun (WGS) entry which is preliminary data.</text>
</comment>
<dbReference type="InterPro" id="IPR015943">
    <property type="entry name" value="WD40/YVTN_repeat-like_dom_sf"/>
</dbReference>
<dbReference type="PANTHER" id="PTHR30344">
    <property type="entry name" value="6-PHOSPHOGLUCONOLACTONASE-RELATED"/>
    <property type="match status" value="1"/>
</dbReference>